<accession>J9GJH5</accession>
<comment type="caution">
    <text evidence="1">The sequence shown here is derived from an EMBL/GenBank/DDBJ whole genome shotgun (WGS) entry which is preliminary data.</text>
</comment>
<reference evidence="1" key="1">
    <citation type="journal article" date="2012" name="PLoS ONE">
        <title>Gene sets for utilization of primary and secondary nutrition supplies in the distal gut of endangered iberian lynx.</title>
        <authorList>
            <person name="Alcaide M."/>
            <person name="Messina E."/>
            <person name="Richter M."/>
            <person name="Bargiela R."/>
            <person name="Peplies J."/>
            <person name="Huws S.A."/>
            <person name="Newbold C.J."/>
            <person name="Golyshin P.N."/>
            <person name="Simon M.A."/>
            <person name="Lopez G."/>
            <person name="Yakimov M.M."/>
            <person name="Ferrer M."/>
        </authorList>
    </citation>
    <scope>NUCLEOTIDE SEQUENCE</scope>
</reference>
<name>J9GJH5_9ZZZZ</name>
<sequence length="67" mass="7471">MAIAIIIFSKIFSCLGISEQKPAPKVVTKPAEEDLSEEYCAVLISAVSEELRSVRGEYRVKSIREIK</sequence>
<proteinExistence type="predicted"/>
<dbReference type="AlphaFoldDB" id="J9GJH5"/>
<dbReference type="EMBL" id="AMCI01003670">
    <property type="protein sequence ID" value="EJW99744.1"/>
    <property type="molecule type" value="Genomic_DNA"/>
</dbReference>
<protein>
    <submittedName>
        <fullName evidence="1">Uncharacterized protein</fullName>
    </submittedName>
</protein>
<organism evidence="1">
    <name type="scientific">gut metagenome</name>
    <dbReference type="NCBI Taxonomy" id="749906"/>
    <lineage>
        <taxon>unclassified sequences</taxon>
        <taxon>metagenomes</taxon>
        <taxon>organismal metagenomes</taxon>
    </lineage>
</organism>
<gene>
    <name evidence="1" type="ORF">EVA_12147</name>
</gene>
<evidence type="ECO:0000313" key="1">
    <source>
        <dbReference type="EMBL" id="EJW99744.1"/>
    </source>
</evidence>